<evidence type="ECO:0000313" key="3">
    <source>
        <dbReference type="Proteomes" id="UP000708148"/>
    </source>
</evidence>
<reference evidence="2" key="1">
    <citation type="submission" date="2020-12" db="EMBL/GenBank/DDBJ databases">
        <authorList>
            <person name="Iha C."/>
        </authorList>
    </citation>
    <scope>NUCLEOTIDE SEQUENCE</scope>
</reference>
<keyword evidence="1" id="KW-0812">Transmembrane</keyword>
<organism evidence="2 3">
    <name type="scientific">Ostreobium quekettii</name>
    <dbReference type="NCBI Taxonomy" id="121088"/>
    <lineage>
        <taxon>Eukaryota</taxon>
        <taxon>Viridiplantae</taxon>
        <taxon>Chlorophyta</taxon>
        <taxon>core chlorophytes</taxon>
        <taxon>Ulvophyceae</taxon>
        <taxon>TCBD clade</taxon>
        <taxon>Bryopsidales</taxon>
        <taxon>Ostreobineae</taxon>
        <taxon>Ostreobiaceae</taxon>
        <taxon>Ostreobium</taxon>
    </lineage>
</organism>
<accession>A0A8S1JF46</accession>
<proteinExistence type="predicted"/>
<keyword evidence="1" id="KW-1133">Transmembrane helix</keyword>
<name>A0A8S1JF46_9CHLO</name>
<dbReference type="AlphaFoldDB" id="A0A8S1JF46"/>
<evidence type="ECO:0000256" key="1">
    <source>
        <dbReference type="SAM" id="Phobius"/>
    </source>
</evidence>
<keyword evidence="3" id="KW-1185">Reference proteome</keyword>
<feature type="transmembrane region" description="Helical" evidence="1">
    <location>
        <begin position="32"/>
        <end position="49"/>
    </location>
</feature>
<protein>
    <submittedName>
        <fullName evidence="2">Uncharacterized protein</fullName>
    </submittedName>
</protein>
<dbReference type="Proteomes" id="UP000708148">
    <property type="component" value="Unassembled WGS sequence"/>
</dbReference>
<gene>
    <name evidence="2" type="ORF">OSTQU699_LOCUS7878</name>
</gene>
<dbReference type="EMBL" id="CAJHUC010001860">
    <property type="protein sequence ID" value="CAD7702521.1"/>
    <property type="molecule type" value="Genomic_DNA"/>
</dbReference>
<keyword evidence="1" id="KW-0472">Membrane</keyword>
<feature type="transmembrane region" description="Helical" evidence="1">
    <location>
        <begin position="56"/>
        <end position="73"/>
    </location>
</feature>
<evidence type="ECO:0000313" key="2">
    <source>
        <dbReference type="EMBL" id="CAD7702521.1"/>
    </source>
</evidence>
<dbReference type="OrthoDB" id="512489at2759"/>
<sequence length="251" mass="27331">MRVATALGIASLASVFLYTALANSMVHSNRFARRIFWLVVACCMGVWLLPALDGIFSNVAYVIIISLLLASLLENSMRRTMDLVPFEAKAITTVKGTPEAEGKAALVKMLVDKMYRNMGSSIGLVQVVSILMGSMRQRRKIVYGVLHDATAAELNYILARVNCPQMMECSGQPFAKLLTSPAPDGRLLELDLLSRAVLIDAFQKIGLQGNDFHQKCVGSIVQHTFGVELTILKGGDSITAQSSLAKICKDH</sequence>
<comment type="caution">
    <text evidence="2">The sequence shown here is derived from an EMBL/GenBank/DDBJ whole genome shotgun (WGS) entry which is preliminary data.</text>
</comment>